<keyword evidence="2" id="KW-0328">Glycosyltransferase</keyword>
<keyword evidence="2" id="KW-0735">Signal-anchor</keyword>
<dbReference type="EC" id="2.4.2.-" evidence="2"/>
<keyword evidence="5" id="KW-1185">Reference proteome</keyword>
<keyword evidence="2" id="KW-0808">Transferase</keyword>
<dbReference type="PANTHER" id="PTHR46038:SF38">
    <property type="entry name" value="GLYCOSYLTRANSFERASE-RELATED"/>
    <property type="match status" value="1"/>
</dbReference>
<keyword evidence="2" id="KW-0812">Transmembrane</keyword>
<comment type="subcellular location">
    <subcellularLocation>
        <location evidence="2">Golgi apparatus membrane</location>
        <topology evidence="2">Single-pass type II membrane protein</topology>
    </subcellularLocation>
</comment>
<dbReference type="OrthoDB" id="540503at2759"/>
<evidence type="ECO:0000313" key="4">
    <source>
        <dbReference type="EMBL" id="KAJ4961040.1"/>
    </source>
</evidence>
<dbReference type="SUPFAM" id="SSF53448">
    <property type="entry name" value="Nucleotide-diphospho-sugar transferases"/>
    <property type="match status" value="1"/>
</dbReference>
<evidence type="ECO:0000313" key="5">
    <source>
        <dbReference type="Proteomes" id="UP001141806"/>
    </source>
</evidence>
<dbReference type="Pfam" id="PF03407">
    <property type="entry name" value="Nucleotid_trans"/>
    <property type="match status" value="1"/>
</dbReference>
<comment type="similarity">
    <text evidence="1 2">Belongs to the glycosyltransferase 77 family.</text>
</comment>
<keyword evidence="2" id="KW-0333">Golgi apparatus</keyword>
<dbReference type="GO" id="GO:0016757">
    <property type="term" value="F:glycosyltransferase activity"/>
    <property type="evidence" value="ECO:0007669"/>
    <property type="project" value="UniProtKB-KW"/>
</dbReference>
<dbReference type="InterPro" id="IPR044821">
    <property type="entry name" value="At1g28695/At4g15970-like"/>
</dbReference>
<dbReference type="InterPro" id="IPR029044">
    <property type="entry name" value="Nucleotide-diphossugar_trans"/>
</dbReference>
<dbReference type="PANTHER" id="PTHR46038">
    <property type="entry name" value="EXPRESSED PROTEIN-RELATED"/>
    <property type="match status" value="1"/>
</dbReference>
<keyword evidence="2" id="KW-0961">Cell wall biogenesis/degradation</keyword>
<name>A0A9Q0K3X1_9MAGN</name>
<dbReference type="GO" id="GO:0000139">
    <property type="term" value="C:Golgi membrane"/>
    <property type="evidence" value="ECO:0007669"/>
    <property type="project" value="UniProtKB-SubCell"/>
</dbReference>
<evidence type="ECO:0000256" key="1">
    <source>
        <dbReference type="ARBA" id="ARBA00007033"/>
    </source>
</evidence>
<feature type="transmembrane region" description="Helical" evidence="2">
    <location>
        <begin position="36"/>
        <end position="54"/>
    </location>
</feature>
<proteinExistence type="inferred from homology"/>
<reference evidence="4" key="1">
    <citation type="journal article" date="2023" name="Plant J.">
        <title>The genome of the king protea, Protea cynaroides.</title>
        <authorList>
            <person name="Chang J."/>
            <person name="Duong T.A."/>
            <person name="Schoeman C."/>
            <person name="Ma X."/>
            <person name="Roodt D."/>
            <person name="Barker N."/>
            <person name="Li Z."/>
            <person name="Van de Peer Y."/>
            <person name="Mizrachi E."/>
        </authorList>
    </citation>
    <scope>NUCLEOTIDE SEQUENCE</scope>
    <source>
        <tissue evidence="4">Young leaves</tissue>
    </source>
</reference>
<dbReference type="Proteomes" id="UP001141806">
    <property type="component" value="Unassembled WGS sequence"/>
</dbReference>
<keyword evidence="2" id="KW-1133">Transmembrane helix</keyword>
<protein>
    <recommendedName>
        <fullName evidence="2">Glycosyltransferase</fullName>
        <ecNumber evidence="2">2.4.2.-</ecNumber>
    </recommendedName>
</protein>
<accession>A0A9Q0K3X1</accession>
<dbReference type="AlphaFoldDB" id="A0A9Q0K3X1"/>
<keyword evidence="2" id="KW-0472">Membrane</keyword>
<feature type="domain" description="Nucleotide-diphospho-sugar transferase" evidence="3">
    <location>
        <begin position="122"/>
        <end position="322"/>
    </location>
</feature>
<evidence type="ECO:0000256" key="2">
    <source>
        <dbReference type="RuleBase" id="RU363055"/>
    </source>
</evidence>
<dbReference type="EMBL" id="JAMYWD010000009">
    <property type="protein sequence ID" value="KAJ4961040.1"/>
    <property type="molecule type" value="Genomic_DNA"/>
</dbReference>
<sequence length="363" mass="41726">MSTTMKLSKIISSATEITADKSLESGGGSSATLRRWVLTITLFFAAIAIPLFVLNNTAYPFLVPRDSSSMVNEGENLARILKEAAMEDKSVIITTLNEAWATPGSVFDLFLESFRIGNQTRHLVDHLVVVALDPKAYNRCLELHSHCFALTTGDVEFSGGEKYFMSPDYLKMMWRRILFLRSVLQLGYNFVFTDADIMWFRDPFPRFYKDADFQISCDRFNGNSLDSNNYPNGGFTYVKSNKRTIEFYKLWYLSRKSYPGLHDQDVLNMIKHQTFITKIGLKMRFLSTTYFGGFCEISKDLNQVCTMHANCCVGLDRKVYDLKLMLEDWRKYVSLPVAMKRSKPSSWRVPQVCLYETFLFSPI</sequence>
<evidence type="ECO:0000259" key="3">
    <source>
        <dbReference type="Pfam" id="PF03407"/>
    </source>
</evidence>
<gene>
    <name evidence="4" type="ORF">NE237_020950</name>
</gene>
<organism evidence="4 5">
    <name type="scientific">Protea cynaroides</name>
    <dbReference type="NCBI Taxonomy" id="273540"/>
    <lineage>
        <taxon>Eukaryota</taxon>
        <taxon>Viridiplantae</taxon>
        <taxon>Streptophyta</taxon>
        <taxon>Embryophyta</taxon>
        <taxon>Tracheophyta</taxon>
        <taxon>Spermatophyta</taxon>
        <taxon>Magnoliopsida</taxon>
        <taxon>Proteales</taxon>
        <taxon>Proteaceae</taxon>
        <taxon>Protea</taxon>
    </lineage>
</organism>
<dbReference type="InterPro" id="IPR005069">
    <property type="entry name" value="Nucl-diP-sugar_transferase"/>
</dbReference>
<dbReference type="GO" id="GO:0071555">
    <property type="term" value="P:cell wall organization"/>
    <property type="evidence" value="ECO:0007669"/>
    <property type="project" value="UniProtKB-KW"/>
</dbReference>
<comment type="caution">
    <text evidence="4">The sequence shown here is derived from an EMBL/GenBank/DDBJ whole genome shotgun (WGS) entry which is preliminary data.</text>
</comment>